<dbReference type="RefSeq" id="WP_028386015.1">
    <property type="nucleotide sequence ID" value="NZ_CAAAHN010000011.1"/>
</dbReference>
<dbReference type="PATRIC" id="fig|45065.4.peg.1403"/>
<accession>A0A0W0TU49</accession>
<sequence>MHEEDNDNAAKYTSACDVLEEMLQQLPKVRVDIDEPRRSVGVSTDGNISISMQEPVARISLAEDTNALLRAQLACERHMVVSPLSGKRNMIFARPEDIKRHEMLAEERAARREEEQRAQQSQEPEHKRSCSIQ</sequence>
<protein>
    <submittedName>
        <fullName evidence="2">Uncharacterized protein</fullName>
    </submittedName>
</protein>
<evidence type="ECO:0000313" key="3">
    <source>
        <dbReference type="Proteomes" id="UP000054785"/>
    </source>
</evidence>
<evidence type="ECO:0000256" key="1">
    <source>
        <dbReference type="SAM" id="MobiDB-lite"/>
    </source>
</evidence>
<dbReference type="OrthoDB" id="9786526at2"/>
<proteinExistence type="predicted"/>
<reference evidence="2 3" key="1">
    <citation type="submission" date="2015-11" db="EMBL/GenBank/DDBJ databases">
        <title>Genomic analysis of 38 Legionella species identifies large and diverse effector repertoires.</title>
        <authorList>
            <person name="Burstein D."/>
            <person name="Amaro F."/>
            <person name="Zusman T."/>
            <person name="Lifshitz Z."/>
            <person name="Cohen O."/>
            <person name="Gilbert J.A."/>
            <person name="Pupko T."/>
            <person name="Shuman H.A."/>
            <person name="Segal G."/>
        </authorList>
    </citation>
    <scope>NUCLEOTIDE SEQUENCE [LARGE SCALE GENOMIC DNA]</scope>
    <source>
        <strain evidence="2 3">ATCC 49504</strain>
    </source>
</reference>
<dbReference type="Proteomes" id="UP000054785">
    <property type="component" value="Unassembled WGS sequence"/>
</dbReference>
<dbReference type="AlphaFoldDB" id="A0A0W0TU49"/>
<comment type="caution">
    <text evidence="2">The sequence shown here is derived from an EMBL/GenBank/DDBJ whole genome shotgun (WGS) entry which is preliminary data.</text>
</comment>
<organism evidence="2 3">
    <name type="scientific">Legionella geestiana</name>
    <dbReference type="NCBI Taxonomy" id="45065"/>
    <lineage>
        <taxon>Bacteria</taxon>
        <taxon>Pseudomonadati</taxon>
        <taxon>Pseudomonadota</taxon>
        <taxon>Gammaproteobacteria</taxon>
        <taxon>Legionellales</taxon>
        <taxon>Legionellaceae</taxon>
        <taxon>Legionella</taxon>
    </lineage>
</organism>
<evidence type="ECO:0000313" key="2">
    <source>
        <dbReference type="EMBL" id="KTC99036.1"/>
    </source>
</evidence>
<gene>
    <name evidence="2" type="ORF">Lgee_1302</name>
</gene>
<keyword evidence="3" id="KW-1185">Reference proteome</keyword>
<name>A0A0W0TU49_9GAMM</name>
<dbReference type="EMBL" id="LNYC01000051">
    <property type="protein sequence ID" value="KTC99036.1"/>
    <property type="molecule type" value="Genomic_DNA"/>
</dbReference>
<feature type="region of interest" description="Disordered" evidence="1">
    <location>
        <begin position="98"/>
        <end position="133"/>
    </location>
</feature>